<evidence type="ECO:0000313" key="6">
    <source>
        <dbReference type="Proteomes" id="UP000664048"/>
    </source>
</evidence>
<dbReference type="EMBL" id="CP090640">
    <property type="protein sequence ID" value="WFN18809.1"/>
    <property type="molecule type" value="Genomic_DNA"/>
</dbReference>
<evidence type="ECO:0000256" key="1">
    <source>
        <dbReference type="SAM" id="MobiDB-lite"/>
    </source>
</evidence>
<dbReference type="Proteomes" id="UP000664048">
    <property type="component" value="Unassembled WGS sequence"/>
</dbReference>
<organism evidence="2 5">
    <name type="scientific">Burkholderia contaminans</name>
    <dbReference type="NCBI Taxonomy" id="488447"/>
    <lineage>
        <taxon>Bacteria</taxon>
        <taxon>Pseudomonadati</taxon>
        <taxon>Pseudomonadota</taxon>
        <taxon>Betaproteobacteria</taxon>
        <taxon>Burkholderiales</taxon>
        <taxon>Burkholderiaceae</taxon>
        <taxon>Burkholderia</taxon>
        <taxon>Burkholderia cepacia complex</taxon>
    </lineage>
</organism>
<dbReference type="GeneID" id="93193268"/>
<name>A0A1E3FKK6_9BURK</name>
<dbReference type="CDD" id="cd09176">
    <property type="entry name" value="PLDc_unchar6"/>
    <property type="match status" value="1"/>
</dbReference>
<dbReference type="EMBL" id="JAGEMX010000035">
    <property type="protein sequence ID" value="MBO1835576.1"/>
    <property type="molecule type" value="Genomic_DNA"/>
</dbReference>
<evidence type="ECO:0008006" key="8">
    <source>
        <dbReference type="Google" id="ProtNLM"/>
    </source>
</evidence>
<keyword evidence="6" id="KW-1185">Reference proteome</keyword>
<reference evidence="3 6" key="2">
    <citation type="submission" date="2021-03" db="EMBL/GenBank/DDBJ databases">
        <title>Clinical course, treatment and visual outcome of an outbreak of Burkholderia contaminans endophthalmitis following cataract surgery.</title>
        <authorList>
            <person name="Lind C."/>
            <person name="Olsen K."/>
            <person name="Angelsen N.K."/>
            <person name="Krefting E.A."/>
            <person name="Fossen K."/>
            <person name="Gravningen K."/>
            <person name="Depoorter E."/>
            <person name="Vandamme P."/>
            <person name="Bertelsen G."/>
        </authorList>
    </citation>
    <scope>NUCLEOTIDE SEQUENCE [LARGE SCALE GENOMIC DNA]</scope>
    <source>
        <strain evidence="3 6">51242556</strain>
    </source>
</reference>
<dbReference type="Gene3D" id="3.30.870.10">
    <property type="entry name" value="Endonuclease Chain A"/>
    <property type="match status" value="2"/>
</dbReference>
<sequence length="848" mass="93612">MQKTLLSLIQQAKPRRALFTTYTFSIFWFETFVLPVLRNCGCEQVDVVVDAREACKSTGEATSLHAGNAYRVIPVYMDGTAVFHPKLAYLQGAEHDQLVVSSANLTLAGHGKNLEVIDAVGSHKEPAVFGEFASFVDALVREREFAPENEAVLRSYQRRAQSLLDTAGNIDEARRTTWLVHSLEQPAAEQFAVLANRIQRPEKLSVLSPYHSPSGEPVRHLAAAVRAASIRIGISAVTCHAPFDESMNCFTEPVEFVVADTEDAHRFPHAKCFELEGENGVLVMTGSVNATSQSLESTTNVEVSLVRLLKESPFSWKMVEPKAFWPCDFASIALTARNPALEATWTTAHRIVGQVRPAPGEMPVTLSIWEGATCLAQMSGVTLTESGAFSVRMKDYFERNRALRLKLAGEDLLASGWLNIEFELSADEQERNLIRAANRMRAGDFHLSDIASIFAWFQGLQSKQQVRGGGSPTGGAGPKLEGIGVGQLKLTYEEWRNDVEQFHVFGRSADVARISLEAAFKWLNRDLAVKLPVEGENKPEATEDRGSKDAALRRPKMQLLTTERAEFEDDRDDADETDEGRLEEEGNTLFQKLMESLPCALELDAQSAIVPMMVELSGCAVLKRALSHLEQASERAAPGTPEPLVIDAWLTRFSAFDYSVANRERLLPFFCALACCAAHYHRNASLQGLKEALQRLAGRAVPADEIEELARMALNSTRFVRVDPKDRDAIATSGQVIEMCETLSQQLAALIADTVIRPELKPIIPSEYSAVFAALRQHRKSTDKAFGLVRAKSSYCPCCTITLQAGQLTELRAKRAIVCNNITCQRPVFYGLDMTELAEKGLAGRYKG</sequence>
<dbReference type="AlphaFoldDB" id="A0A1E3FKK6"/>
<gene>
    <name evidence="3" type="ORF">J4M89_40025</name>
    <name evidence="2" type="ORF">JIN94_39645</name>
    <name evidence="4" type="ORF">LXE91_07285</name>
</gene>
<evidence type="ECO:0000313" key="3">
    <source>
        <dbReference type="EMBL" id="MBO1835576.1"/>
    </source>
</evidence>
<evidence type="ECO:0000313" key="7">
    <source>
        <dbReference type="Proteomes" id="UP001220209"/>
    </source>
</evidence>
<evidence type="ECO:0000313" key="4">
    <source>
        <dbReference type="EMBL" id="WFN18809.1"/>
    </source>
</evidence>
<reference evidence="2" key="1">
    <citation type="submission" date="2021-01" db="EMBL/GenBank/DDBJ databases">
        <title>Outbreak of Burkholderia contaminns endophthalmitis traced to a clinical ventilation system.</title>
        <authorList>
            <person name="Lipuma J."/>
            <person name="Spilker T."/>
            <person name="Kratholm J."/>
        </authorList>
    </citation>
    <scope>NUCLEOTIDE SEQUENCE</scope>
    <source>
        <strain evidence="2">HI4954</strain>
    </source>
</reference>
<feature type="compositionally biased region" description="Acidic residues" evidence="1">
    <location>
        <begin position="566"/>
        <end position="578"/>
    </location>
</feature>
<feature type="region of interest" description="Disordered" evidence="1">
    <location>
        <begin position="536"/>
        <end position="583"/>
    </location>
</feature>
<dbReference type="Proteomes" id="UP000611459">
    <property type="component" value="Unassembled WGS sequence"/>
</dbReference>
<dbReference type="RefSeq" id="WP_039352169.1">
    <property type="nucleotide sequence ID" value="NZ_AP018358.1"/>
</dbReference>
<evidence type="ECO:0000313" key="5">
    <source>
        <dbReference type="Proteomes" id="UP000611459"/>
    </source>
</evidence>
<dbReference type="Proteomes" id="UP001220209">
    <property type="component" value="Chromosome 1"/>
</dbReference>
<proteinExistence type="predicted"/>
<accession>A0A1E3FKK6</accession>
<dbReference type="InterPro" id="IPR059166">
    <property type="entry name" value="PLD-like_cat"/>
</dbReference>
<reference evidence="4 7" key="3">
    <citation type="submission" date="2021-12" db="EMBL/GenBank/DDBJ databases">
        <title>Genomic and phenotypic characterization of three Burkholderia contaminans isolates recovered from different sources.</title>
        <authorList>
            <person name="Lopez De Volder A."/>
            <person name="Fan Y."/>
            <person name="Nunvar J."/>
            <person name="Herrera T."/>
            <person name="Timp W."/>
            <person name="Degrossi J."/>
        </authorList>
    </citation>
    <scope>NUCLEOTIDE SEQUENCE [LARGE SCALE GENOMIC DNA]</scope>
    <source>
        <strain evidence="4 7">LMG 23361</strain>
    </source>
</reference>
<feature type="compositionally biased region" description="Basic and acidic residues" evidence="1">
    <location>
        <begin position="536"/>
        <end position="552"/>
    </location>
</feature>
<dbReference type="OrthoDB" id="9035601at2"/>
<dbReference type="EMBL" id="JAENIB010000043">
    <property type="protein sequence ID" value="MBK1936000.1"/>
    <property type="molecule type" value="Genomic_DNA"/>
</dbReference>
<protein>
    <recommendedName>
        <fullName evidence="8">Phospholipase D-like domain-containing protein</fullName>
    </recommendedName>
</protein>
<evidence type="ECO:0000313" key="2">
    <source>
        <dbReference type="EMBL" id="MBK1936000.1"/>
    </source>
</evidence>